<evidence type="ECO:0000313" key="2">
    <source>
        <dbReference type="EMBL" id="GFO61501.1"/>
    </source>
</evidence>
<dbReference type="PANTHER" id="PTHR22617">
    <property type="entry name" value="CHEMOTAXIS SENSOR HISTIDINE KINASE-RELATED"/>
    <property type="match status" value="1"/>
</dbReference>
<sequence length="143" mass="15510">MEQQRYALRVETVDRVIRAVAVTPLPKAPEIVLGVLDLHGQVIPLIDLRRRFGLPTRKLRTSDQFVIARAGLLTVALAVDGTESVQQVLPEAIQEAGGIVSGTEFLEGVTRNEEGLVLIHDLGTLLFPEEARALARALEGTPA</sequence>
<protein>
    <submittedName>
        <fullName evidence="2">Chemotaxis protein CheW</fullName>
    </submittedName>
</protein>
<dbReference type="Pfam" id="PF01584">
    <property type="entry name" value="CheW"/>
    <property type="match status" value="1"/>
</dbReference>
<evidence type="ECO:0000259" key="1">
    <source>
        <dbReference type="PROSITE" id="PS50851"/>
    </source>
</evidence>
<evidence type="ECO:0000313" key="3">
    <source>
        <dbReference type="Proteomes" id="UP000556026"/>
    </source>
</evidence>
<name>A0A6V8MNF2_9BACT</name>
<dbReference type="GO" id="GO:0005829">
    <property type="term" value="C:cytosol"/>
    <property type="evidence" value="ECO:0007669"/>
    <property type="project" value="TreeGrafter"/>
</dbReference>
<dbReference type="SUPFAM" id="SSF50341">
    <property type="entry name" value="CheW-like"/>
    <property type="match status" value="1"/>
</dbReference>
<dbReference type="SMART" id="SM00260">
    <property type="entry name" value="CheW"/>
    <property type="match status" value="1"/>
</dbReference>
<dbReference type="EMBL" id="BLXX01000015">
    <property type="protein sequence ID" value="GFO61501.1"/>
    <property type="molecule type" value="Genomic_DNA"/>
</dbReference>
<proteinExistence type="predicted"/>
<feature type="domain" description="CheW-like" evidence="1">
    <location>
        <begin position="1"/>
        <end position="131"/>
    </location>
</feature>
<dbReference type="PANTHER" id="PTHR22617:SF23">
    <property type="entry name" value="CHEMOTAXIS PROTEIN CHEW"/>
    <property type="match status" value="1"/>
</dbReference>
<dbReference type="GO" id="GO:0006935">
    <property type="term" value="P:chemotaxis"/>
    <property type="evidence" value="ECO:0007669"/>
    <property type="project" value="InterPro"/>
</dbReference>
<dbReference type="Proteomes" id="UP000556026">
    <property type="component" value="Unassembled WGS sequence"/>
</dbReference>
<dbReference type="InterPro" id="IPR039315">
    <property type="entry name" value="CheW"/>
</dbReference>
<dbReference type="InterPro" id="IPR036061">
    <property type="entry name" value="CheW-like_dom_sf"/>
</dbReference>
<accession>A0A6V8MNF2</accession>
<dbReference type="InterPro" id="IPR002545">
    <property type="entry name" value="CheW-lke_dom"/>
</dbReference>
<comment type="caution">
    <text evidence="2">The sequence shown here is derived from an EMBL/GenBank/DDBJ whole genome shotgun (WGS) entry which is preliminary data.</text>
</comment>
<dbReference type="Gene3D" id="2.30.30.40">
    <property type="entry name" value="SH3 Domains"/>
    <property type="match status" value="1"/>
</dbReference>
<dbReference type="GO" id="GO:0007165">
    <property type="term" value="P:signal transduction"/>
    <property type="evidence" value="ECO:0007669"/>
    <property type="project" value="InterPro"/>
</dbReference>
<dbReference type="PROSITE" id="PS50851">
    <property type="entry name" value="CHEW"/>
    <property type="match status" value="1"/>
</dbReference>
<dbReference type="Gene3D" id="2.40.50.180">
    <property type="entry name" value="CheA-289, Domain 4"/>
    <property type="match status" value="1"/>
</dbReference>
<reference evidence="3" key="1">
    <citation type="submission" date="2020-06" db="EMBL/GenBank/DDBJ databases">
        <title>Draft genomic sequence of Geomonas sp. Red330.</title>
        <authorList>
            <person name="Itoh H."/>
            <person name="Zhenxing X."/>
            <person name="Ushijima N."/>
            <person name="Masuda Y."/>
            <person name="Shiratori Y."/>
            <person name="Senoo K."/>
        </authorList>
    </citation>
    <scope>NUCLEOTIDE SEQUENCE [LARGE SCALE GENOMIC DNA]</scope>
    <source>
        <strain evidence="3">Red330</strain>
    </source>
</reference>
<gene>
    <name evidence="2" type="primary">cheW-2_2</name>
    <name evidence="2" type="ORF">GMST_38260</name>
</gene>
<dbReference type="AlphaFoldDB" id="A0A6V8MNF2"/>
<keyword evidence="3" id="KW-1185">Reference proteome</keyword>
<organism evidence="2 3">
    <name type="scientific">Geomonas silvestris</name>
    <dbReference type="NCBI Taxonomy" id="2740184"/>
    <lineage>
        <taxon>Bacteria</taxon>
        <taxon>Pseudomonadati</taxon>
        <taxon>Thermodesulfobacteriota</taxon>
        <taxon>Desulfuromonadia</taxon>
        <taxon>Geobacterales</taxon>
        <taxon>Geobacteraceae</taxon>
        <taxon>Geomonas</taxon>
    </lineage>
</organism>